<feature type="compositionally biased region" description="Low complexity" evidence="6">
    <location>
        <begin position="307"/>
        <end position="317"/>
    </location>
</feature>
<dbReference type="KEGG" id="tet:TTHERM_01099150"/>
<keyword evidence="2 5" id="KW-0805">Transcription regulation</keyword>
<reference evidence="9" key="1">
    <citation type="journal article" date="2006" name="PLoS Biol.">
        <title>Macronuclear genome sequence of the ciliate Tetrahymena thermophila, a model eukaryote.</title>
        <authorList>
            <person name="Eisen J.A."/>
            <person name="Coyne R.S."/>
            <person name="Wu M."/>
            <person name="Wu D."/>
            <person name="Thiagarajan M."/>
            <person name="Wortman J.R."/>
            <person name="Badger J.H."/>
            <person name="Ren Q."/>
            <person name="Amedeo P."/>
            <person name="Jones K.M."/>
            <person name="Tallon L.J."/>
            <person name="Delcher A.L."/>
            <person name="Salzberg S.L."/>
            <person name="Silva J.C."/>
            <person name="Haas B.J."/>
            <person name="Majoros W.H."/>
            <person name="Farzad M."/>
            <person name="Carlton J.M."/>
            <person name="Smith R.K. Jr."/>
            <person name="Garg J."/>
            <person name="Pearlman R.E."/>
            <person name="Karrer K.M."/>
            <person name="Sun L."/>
            <person name="Manning G."/>
            <person name="Elde N.C."/>
            <person name="Turkewitz A.P."/>
            <person name="Asai D.J."/>
            <person name="Wilkes D.E."/>
            <person name="Wang Y."/>
            <person name="Cai H."/>
            <person name="Collins K."/>
            <person name="Stewart B.A."/>
            <person name="Lee S.R."/>
            <person name="Wilamowska K."/>
            <person name="Weinberg Z."/>
            <person name="Ruzzo W.L."/>
            <person name="Wloga D."/>
            <person name="Gaertig J."/>
            <person name="Frankel J."/>
            <person name="Tsao C.-C."/>
            <person name="Gorovsky M.A."/>
            <person name="Keeling P.J."/>
            <person name="Waller R.F."/>
            <person name="Patron N.J."/>
            <person name="Cherry J.M."/>
            <person name="Stover N.A."/>
            <person name="Krieger C.J."/>
            <person name="del Toro C."/>
            <person name="Ryder H.F."/>
            <person name="Williamson S.C."/>
            <person name="Barbeau R.A."/>
            <person name="Hamilton E.P."/>
            <person name="Orias E."/>
        </authorList>
    </citation>
    <scope>NUCLEOTIDE SEQUENCE [LARGE SCALE GENOMIC DNA]</scope>
    <source>
        <strain evidence="9">SB210</strain>
    </source>
</reference>
<evidence type="ECO:0000256" key="6">
    <source>
        <dbReference type="SAM" id="MobiDB-lite"/>
    </source>
</evidence>
<feature type="region of interest" description="Disordered" evidence="6">
    <location>
        <begin position="293"/>
        <end position="317"/>
    </location>
</feature>
<evidence type="ECO:0000256" key="4">
    <source>
        <dbReference type="ARBA" id="ARBA00023163"/>
    </source>
</evidence>
<dbReference type="RefSeq" id="XP_001030331.1">
    <property type="nucleotide sequence ID" value="XM_001030331.1"/>
</dbReference>
<dbReference type="FunFam" id="1.10.10.10:FF:000008">
    <property type="entry name" value="E2F transcription factor 1"/>
    <property type="match status" value="1"/>
</dbReference>
<evidence type="ECO:0000256" key="2">
    <source>
        <dbReference type="ARBA" id="ARBA00023015"/>
    </source>
</evidence>
<comment type="subcellular location">
    <subcellularLocation>
        <location evidence="5">Nucleus</location>
    </subcellularLocation>
</comment>
<dbReference type="GO" id="GO:0046983">
    <property type="term" value="F:protein dimerization activity"/>
    <property type="evidence" value="ECO:0007669"/>
    <property type="project" value="InterPro"/>
</dbReference>
<dbReference type="eggNOG" id="KOG2577">
    <property type="taxonomic scope" value="Eukaryota"/>
</dbReference>
<feature type="region of interest" description="Disordered" evidence="6">
    <location>
        <begin position="1"/>
        <end position="72"/>
    </location>
</feature>
<dbReference type="Proteomes" id="UP000009168">
    <property type="component" value="Unassembled WGS sequence"/>
</dbReference>
<sequence length="317" mass="36868">MNGKRKQGAQVAQINATQRDKKKKIEQQIEESTNNSQANSFNDEEEEEDGLSNDNQQQQQGNGKEKVKSRQDNSLSVLTKRFVQLIQNSPNQTIDLNETVSSLKVQKRRIYDITNVLEGIGYIEKIHKNKIKWVGGTEDPELQTEIQKMQEELAHLEKQEQQMDSWIKYLHDQLKNTFNNNEEESKYAYLTQEDFKKLYKQCMNDSGETMFIITAPKGTTVEAPILESEIQYEYPYQLFLNSQKLGELEVFLCSDENDQQEVKPTKQSQKKMRIPGEDEMEEENNNIFNQAIQQQSKIKANNKNKKGNNQNISDMIE</sequence>
<keyword evidence="4 5" id="KW-0804">Transcription</keyword>
<feature type="compositionally biased region" description="Polar residues" evidence="6">
    <location>
        <begin position="32"/>
        <end position="41"/>
    </location>
</feature>
<dbReference type="HOGENOM" id="CLU_032091_4_1_1"/>
<dbReference type="STRING" id="312017.Q22BJ8"/>
<dbReference type="InterPro" id="IPR003316">
    <property type="entry name" value="E2F_WHTH_DNA-bd_dom"/>
</dbReference>
<dbReference type="Gene3D" id="1.10.10.10">
    <property type="entry name" value="Winged helix-like DNA-binding domain superfamily/Winged helix DNA-binding domain"/>
    <property type="match status" value="1"/>
</dbReference>
<protein>
    <submittedName>
        <fullName evidence="8">Transcription factor e2f/dimerization partner</fullName>
    </submittedName>
</protein>
<dbReference type="GO" id="GO:0000981">
    <property type="term" value="F:DNA-binding transcription factor activity, RNA polymerase II-specific"/>
    <property type="evidence" value="ECO:0007669"/>
    <property type="project" value="TreeGrafter"/>
</dbReference>
<dbReference type="SMART" id="SM01372">
    <property type="entry name" value="E2F_TDP"/>
    <property type="match status" value="1"/>
</dbReference>
<dbReference type="SUPFAM" id="SSF144074">
    <property type="entry name" value="E2F-DP heterodimerization region"/>
    <property type="match status" value="1"/>
</dbReference>
<keyword evidence="3 5" id="KW-0238">DNA-binding</keyword>
<dbReference type="InterPro" id="IPR036390">
    <property type="entry name" value="WH_DNA-bd_sf"/>
</dbReference>
<dbReference type="InParanoid" id="Q22BJ8"/>
<comment type="similarity">
    <text evidence="1 5">Belongs to the E2F/DP family.</text>
</comment>
<dbReference type="InterPro" id="IPR036388">
    <property type="entry name" value="WH-like_DNA-bd_sf"/>
</dbReference>
<proteinExistence type="inferred from homology"/>
<dbReference type="SUPFAM" id="SSF46785">
    <property type="entry name" value="Winged helix' DNA-binding domain"/>
    <property type="match status" value="1"/>
</dbReference>
<feature type="region of interest" description="Disordered" evidence="6">
    <location>
        <begin position="258"/>
        <end position="278"/>
    </location>
</feature>
<dbReference type="PANTHER" id="PTHR12081:SF18">
    <property type="entry name" value="TRANSCRIPTION FACTOR E2F2-RELATED"/>
    <property type="match status" value="1"/>
</dbReference>
<dbReference type="OMA" id="ESEIQYE"/>
<dbReference type="GO" id="GO:0090575">
    <property type="term" value="C:RNA polymerase II transcription regulator complex"/>
    <property type="evidence" value="ECO:0007669"/>
    <property type="project" value="TreeGrafter"/>
</dbReference>
<feature type="domain" description="E2F/DP family winged-helix DNA-binding" evidence="7">
    <location>
        <begin position="70"/>
        <end position="135"/>
    </location>
</feature>
<dbReference type="Pfam" id="PF16421">
    <property type="entry name" value="E2F_CC-MB"/>
    <property type="match status" value="1"/>
</dbReference>
<evidence type="ECO:0000256" key="3">
    <source>
        <dbReference type="ARBA" id="ARBA00023125"/>
    </source>
</evidence>
<dbReference type="Pfam" id="PF02319">
    <property type="entry name" value="WHD_E2F_TDP"/>
    <property type="match status" value="1"/>
</dbReference>
<evidence type="ECO:0000313" key="8">
    <source>
        <dbReference type="EMBL" id="EAR82668.1"/>
    </source>
</evidence>
<dbReference type="InterPro" id="IPR032198">
    <property type="entry name" value="E2F_CC-MB"/>
</dbReference>
<evidence type="ECO:0000313" key="9">
    <source>
        <dbReference type="Proteomes" id="UP000009168"/>
    </source>
</evidence>
<dbReference type="Gene3D" id="6.10.250.540">
    <property type="match status" value="1"/>
</dbReference>
<dbReference type="InterPro" id="IPR037241">
    <property type="entry name" value="E2F-DP_heterodim"/>
</dbReference>
<dbReference type="AlphaFoldDB" id="Q22BJ8"/>
<dbReference type="GO" id="GO:0000978">
    <property type="term" value="F:RNA polymerase II cis-regulatory region sequence-specific DNA binding"/>
    <property type="evidence" value="ECO:0007669"/>
    <property type="project" value="InterPro"/>
</dbReference>
<evidence type="ECO:0000259" key="7">
    <source>
        <dbReference type="SMART" id="SM01372"/>
    </source>
</evidence>
<dbReference type="InterPro" id="IPR015633">
    <property type="entry name" value="E2F"/>
</dbReference>
<evidence type="ECO:0000256" key="5">
    <source>
        <dbReference type="RuleBase" id="RU003796"/>
    </source>
</evidence>
<gene>
    <name evidence="8" type="ORF">TTHERM_01099150</name>
</gene>
<keyword evidence="9" id="KW-1185">Reference proteome</keyword>
<keyword evidence="5" id="KW-0539">Nucleus</keyword>
<feature type="compositionally biased region" description="Acidic residues" evidence="6">
    <location>
        <begin position="42"/>
        <end position="51"/>
    </location>
</feature>
<dbReference type="OrthoDB" id="340676at2759"/>
<organism evidence="8 9">
    <name type="scientific">Tetrahymena thermophila (strain SB210)</name>
    <dbReference type="NCBI Taxonomy" id="312017"/>
    <lineage>
        <taxon>Eukaryota</taxon>
        <taxon>Sar</taxon>
        <taxon>Alveolata</taxon>
        <taxon>Ciliophora</taxon>
        <taxon>Intramacronucleata</taxon>
        <taxon>Oligohymenophorea</taxon>
        <taxon>Hymenostomatida</taxon>
        <taxon>Tetrahymenina</taxon>
        <taxon>Tetrahymenidae</taxon>
        <taxon>Tetrahymena</taxon>
    </lineage>
</organism>
<dbReference type="PANTHER" id="PTHR12081">
    <property type="entry name" value="TRANSCRIPTION FACTOR E2F"/>
    <property type="match status" value="1"/>
</dbReference>
<accession>Q22BJ8</accession>
<dbReference type="GeneID" id="7846209"/>
<dbReference type="EMBL" id="GG662602">
    <property type="protein sequence ID" value="EAR82668.1"/>
    <property type="molecule type" value="Genomic_DNA"/>
</dbReference>
<name>Q22BJ8_TETTS</name>
<evidence type="ECO:0000256" key="1">
    <source>
        <dbReference type="ARBA" id="ARBA00010940"/>
    </source>
</evidence>